<comment type="similarity">
    <text evidence="1 7 8">Belongs to the FGGY kinase family.</text>
</comment>
<feature type="domain" description="Carbohydrate kinase FGGY N-terminal" evidence="9">
    <location>
        <begin position="15"/>
        <end position="261"/>
    </location>
</feature>
<evidence type="ECO:0000256" key="5">
    <source>
        <dbReference type="ARBA" id="ARBA00022798"/>
    </source>
</evidence>
<sequence>MKPTEPIEQQAAPRYILALDQGTTSSRAILYDEAANVVAVGQHSFTQHYPTPGHVEHDAKEIWETQRQAMLDALANGNVAPDQVAAVGITNQRETTVIWDRVTGEPVGPAIVWQCRRTAERCEELTEAGHAQMIREKTGLVIDAYFSATKAEWMLDRAPELRERAERGELLFGTVDTWVLWNLTGKRLHLTDVSNASRTMLFNLRTLDWDDELLALFRIPRAMLPEVRGSSEVYGQTDETVFGAAVPIAGIAGDQQAALFGQGCFAKGMAKNTYGTGCFLLMNTGGQPISSESGLLTTVAWKIGDQVTYALEGSVFVAGAGIQWLRDELGILRDAAESEELARTVPDTNGVYIVPAFTGLGAPYWDPYARGTILGLTRGVNRAHIARAMLEAIAYQTCDVLWAMQADSRLQIVQLLVDGGAVQNEFLMQFQADLLGCAVLRPESHESTARGAAYLAGLAVGYWPSLDDLTANIGAKTAFQPQMAEEQRLDLYRGWKKATGRAGGWTLAE</sequence>
<dbReference type="PANTHER" id="PTHR10196">
    <property type="entry name" value="SUGAR KINASE"/>
    <property type="match status" value="1"/>
</dbReference>
<comment type="function">
    <text evidence="7">Key enzyme in the regulation of glycerol uptake and metabolism. Catalyzes the phosphorylation of glycerol to yield sn-glycerol 3-phosphate.</text>
</comment>
<dbReference type="Pfam" id="PF02782">
    <property type="entry name" value="FGGY_C"/>
    <property type="match status" value="1"/>
</dbReference>
<keyword evidence="12" id="KW-1185">Reference proteome</keyword>
<feature type="binding site" evidence="7">
    <location>
        <position position="276"/>
    </location>
    <ligand>
        <name>ADP</name>
        <dbReference type="ChEBI" id="CHEBI:456216"/>
    </ligand>
</feature>
<comment type="activity regulation">
    <text evidence="7">Activated by phosphorylation and inhibited by fructose 1,6-bisphosphate (FBP).</text>
</comment>
<feature type="domain" description="Carbohydrate kinase FGGY C-terminal" evidence="10">
    <location>
        <begin position="271"/>
        <end position="459"/>
    </location>
</feature>
<organism evidence="11 12">
    <name type="scientific">Tumebacillus lacus</name>
    <dbReference type="NCBI Taxonomy" id="2995335"/>
    <lineage>
        <taxon>Bacteria</taxon>
        <taxon>Bacillati</taxon>
        <taxon>Bacillota</taxon>
        <taxon>Bacilli</taxon>
        <taxon>Bacillales</taxon>
        <taxon>Alicyclobacillaceae</taxon>
        <taxon>Tumebacillus</taxon>
    </lineage>
</organism>
<feature type="binding site" evidence="7">
    <location>
        <position position="23"/>
    </location>
    <ligand>
        <name>sn-glycerol 3-phosphate</name>
        <dbReference type="ChEBI" id="CHEBI:57597"/>
    </ligand>
</feature>
<name>A0ABT3WWI4_9BACL</name>
<dbReference type="PIRSF" id="PIRSF000538">
    <property type="entry name" value="GlpK"/>
    <property type="match status" value="1"/>
</dbReference>
<feature type="binding site" evidence="7">
    <location>
        <position position="420"/>
    </location>
    <ligand>
        <name>ADP</name>
        <dbReference type="ChEBI" id="CHEBI:456216"/>
    </ligand>
</feature>
<feature type="binding site" evidence="7">
    <location>
        <position position="93"/>
    </location>
    <ligand>
        <name>glycerol</name>
        <dbReference type="ChEBI" id="CHEBI:17754"/>
    </ligand>
</feature>
<comment type="caution">
    <text evidence="11">The sequence shown here is derived from an EMBL/GenBank/DDBJ whole genome shotgun (WGS) entry which is preliminary data.</text>
</comment>
<evidence type="ECO:0000259" key="10">
    <source>
        <dbReference type="Pfam" id="PF02782"/>
    </source>
</evidence>
<comment type="pathway">
    <text evidence="7">Polyol metabolism; glycerol degradation via glycerol kinase pathway; sn-glycerol 3-phosphate from glycerol: step 1/1.</text>
</comment>
<evidence type="ECO:0000313" key="11">
    <source>
        <dbReference type="EMBL" id="MCX7569043.1"/>
    </source>
</evidence>
<feature type="binding site" evidence="7">
    <location>
        <position position="254"/>
    </location>
    <ligand>
        <name>sn-glycerol 3-phosphate</name>
        <dbReference type="ChEBI" id="CHEBI:57597"/>
    </ligand>
</feature>
<evidence type="ECO:0000256" key="6">
    <source>
        <dbReference type="ARBA" id="ARBA00022840"/>
    </source>
</evidence>
<dbReference type="InterPro" id="IPR018484">
    <property type="entry name" value="FGGY_N"/>
</dbReference>
<dbReference type="GO" id="GO:0004370">
    <property type="term" value="F:glycerol kinase activity"/>
    <property type="evidence" value="ECO:0007669"/>
    <property type="project" value="UniProtKB-EC"/>
</dbReference>
<dbReference type="HAMAP" id="MF_00186">
    <property type="entry name" value="Glycerol_kin"/>
    <property type="match status" value="1"/>
</dbReference>
<dbReference type="InterPro" id="IPR043129">
    <property type="entry name" value="ATPase_NBD"/>
</dbReference>
<feature type="binding site" evidence="7">
    <location>
        <position position="94"/>
    </location>
    <ligand>
        <name>sn-glycerol 3-phosphate</name>
        <dbReference type="ChEBI" id="CHEBI:57597"/>
    </ligand>
</feature>
<feature type="binding site" evidence="7">
    <location>
        <position position="420"/>
    </location>
    <ligand>
        <name>ATP</name>
        <dbReference type="ChEBI" id="CHEBI:30616"/>
    </ligand>
</feature>
<comment type="caution">
    <text evidence="7">Lacks conserved residue(s) required for the propagation of feature annotation.</text>
</comment>
<dbReference type="CDD" id="cd07769">
    <property type="entry name" value="ASKHA_NBD_FGGY_GK"/>
    <property type="match status" value="1"/>
</dbReference>
<feature type="binding site" evidence="7">
    <location>
        <position position="319"/>
    </location>
    <ligand>
        <name>ADP</name>
        <dbReference type="ChEBI" id="CHEBI:456216"/>
    </ligand>
</feature>
<evidence type="ECO:0000256" key="4">
    <source>
        <dbReference type="ARBA" id="ARBA00022777"/>
    </source>
</evidence>
<feature type="binding site" evidence="7">
    <location>
        <position position="255"/>
    </location>
    <ligand>
        <name>glycerol</name>
        <dbReference type="ChEBI" id="CHEBI:17754"/>
    </ligand>
</feature>
<dbReference type="Pfam" id="PF00370">
    <property type="entry name" value="FGGY_N"/>
    <property type="match status" value="1"/>
</dbReference>
<feature type="binding site" evidence="7">
    <location>
        <position position="319"/>
    </location>
    <ligand>
        <name>ATP</name>
        <dbReference type="ChEBI" id="CHEBI:30616"/>
    </ligand>
</feature>
<evidence type="ECO:0000256" key="2">
    <source>
        <dbReference type="ARBA" id="ARBA00022679"/>
    </source>
</evidence>
<dbReference type="RefSeq" id="WP_267150272.1">
    <property type="nucleotide sequence ID" value="NZ_JAPMLT010000001.1"/>
</dbReference>
<dbReference type="Gene3D" id="3.30.420.40">
    <property type="match status" value="2"/>
</dbReference>
<comment type="subunit">
    <text evidence="7">Homotetramer and homodimer (in equilibrium).</text>
</comment>
<feature type="binding site" evidence="7">
    <location>
        <position position="94"/>
    </location>
    <ligand>
        <name>glycerol</name>
        <dbReference type="ChEBI" id="CHEBI:17754"/>
    </ligand>
</feature>
<evidence type="ECO:0000256" key="3">
    <source>
        <dbReference type="ARBA" id="ARBA00022741"/>
    </source>
</evidence>
<feature type="binding site" evidence="7">
    <location>
        <position position="276"/>
    </location>
    <ligand>
        <name>ATP</name>
        <dbReference type="ChEBI" id="CHEBI:30616"/>
    </ligand>
</feature>
<feature type="binding site" evidence="7">
    <location>
        <position position="323"/>
    </location>
    <ligand>
        <name>ATP</name>
        <dbReference type="ChEBI" id="CHEBI:30616"/>
    </ligand>
</feature>
<feature type="binding site" evidence="7">
    <location>
        <position position="27"/>
    </location>
    <ligand>
        <name>ADP</name>
        <dbReference type="ChEBI" id="CHEBI:456216"/>
    </ligand>
</feature>
<keyword evidence="6 7" id="KW-0067">ATP-binding</keyword>
<evidence type="ECO:0000256" key="7">
    <source>
        <dbReference type="HAMAP-Rule" id="MF_00186"/>
    </source>
</evidence>
<dbReference type="InterPro" id="IPR005999">
    <property type="entry name" value="Glycerol_kin"/>
</dbReference>
<dbReference type="Proteomes" id="UP001208017">
    <property type="component" value="Unassembled WGS sequence"/>
</dbReference>
<evidence type="ECO:0000256" key="1">
    <source>
        <dbReference type="ARBA" id="ARBA00009156"/>
    </source>
</evidence>
<comment type="catalytic activity">
    <reaction evidence="7">
        <text>glycerol + ATP = sn-glycerol 3-phosphate + ADP + H(+)</text>
        <dbReference type="Rhea" id="RHEA:21644"/>
        <dbReference type="ChEBI" id="CHEBI:15378"/>
        <dbReference type="ChEBI" id="CHEBI:17754"/>
        <dbReference type="ChEBI" id="CHEBI:30616"/>
        <dbReference type="ChEBI" id="CHEBI:57597"/>
        <dbReference type="ChEBI" id="CHEBI:456216"/>
        <dbReference type="EC" id="2.7.1.30"/>
    </reaction>
</comment>
<dbReference type="EC" id="2.7.1.30" evidence="7"/>
<dbReference type="SUPFAM" id="SSF53067">
    <property type="entry name" value="Actin-like ATPase domain"/>
    <property type="match status" value="2"/>
</dbReference>
<feature type="binding site" evidence="7">
    <location>
        <position position="25"/>
    </location>
    <ligand>
        <name>ATP</name>
        <dbReference type="ChEBI" id="CHEBI:30616"/>
    </ligand>
</feature>
<keyword evidence="4 7" id="KW-0418">Kinase</keyword>
<dbReference type="NCBIfam" id="NF000756">
    <property type="entry name" value="PRK00047.1"/>
    <property type="match status" value="1"/>
</dbReference>
<keyword evidence="3 7" id="KW-0547">Nucleotide-binding</keyword>
<evidence type="ECO:0000313" key="12">
    <source>
        <dbReference type="Proteomes" id="UP001208017"/>
    </source>
</evidence>
<dbReference type="EMBL" id="JAPMLT010000001">
    <property type="protein sequence ID" value="MCX7569043.1"/>
    <property type="molecule type" value="Genomic_DNA"/>
</dbReference>
<gene>
    <name evidence="7 11" type="primary">glpK</name>
    <name evidence="11" type="ORF">OS242_03575</name>
</gene>
<feature type="binding site" evidence="7">
    <location>
        <position position="145"/>
    </location>
    <ligand>
        <name>glycerol</name>
        <dbReference type="ChEBI" id="CHEBI:17754"/>
    </ligand>
</feature>
<dbReference type="PANTHER" id="PTHR10196:SF69">
    <property type="entry name" value="GLYCEROL KINASE"/>
    <property type="match status" value="1"/>
</dbReference>
<protein>
    <recommendedName>
        <fullName evidence="7">Glycerol kinase</fullName>
        <ecNumber evidence="7">2.7.1.30</ecNumber>
    </recommendedName>
    <alternativeName>
        <fullName evidence="7">ATP:glycerol 3-phosphotransferase</fullName>
    </alternativeName>
    <alternativeName>
        <fullName evidence="7">Glycerokinase</fullName>
        <shortName evidence="7">GK</shortName>
    </alternativeName>
</protein>
<proteinExistence type="inferred from homology"/>
<dbReference type="InterPro" id="IPR018485">
    <property type="entry name" value="FGGY_C"/>
</dbReference>
<reference evidence="11 12" key="1">
    <citation type="submission" date="2022-11" db="EMBL/GenBank/DDBJ databases">
        <title>Study of microbial diversity in lake waters.</title>
        <authorList>
            <person name="Zhang J."/>
        </authorList>
    </citation>
    <scope>NUCLEOTIDE SEQUENCE [LARGE SCALE GENOMIC DNA]</scope>
    <source>
        <strain evidence="11 12">DT12</strain>
    </source>
</reference>
<evidence type="ECO:0000259" key="9">
    <source>
        <dbReference type="Pfam" id="PF00370"/>
    </source>
</evidence>
<keyword evidence="2 7" id="KW-0808">Transferase</keyword>
<feature type="binding site" evidence="7">
    <location>
        <position position="254"/>
    </location>
    <ligand>
        <name>glycerol</name>
        <dbReference type="ChEBI" id="CHEBI:17754"/>
    </ligand>
</feature>
<accession>A0ABT3WWI4</accession>
<feature type="binding site" evidence="7">
    <location>
        <position position="145"/>
    </location>
    <ligand>
        <name>sn-glycerol 3-phosphate</name>
        <dbReference type="ChEBI" id="CHEBI:57597"/>
    </ligand>
</feature>
<feature type="binding site" evidence="7">
    <location>
        <position position="23"/>
    </location>
    <ligand>
        <name>ATP</name>
        <dbReference type="ChEBI" id="CHEBI:30616"/>
    </ligand>
</feature>
<dbReference type="PROSITE" id="PS00445">
    <property type="entry name" value="FGGY_KINASES_2"/>
    <property type="match status" value="1"/>
</dbReference>
<feature type="binding site" evidence="7">
    <location>
        <position position="424"/>
    </location>
    <ligand>
        <name>ADP</name>
        <dbReference type="ChEBI" id="CHEBI:456216"/>
    </ligand>
</feature>
<keyword evidence="5 7" id="KW-0319">Glycerol metabolism</keyword>
<dbReference type="NCBIfam" id="TIGR01311">
    <property type="entry name" value="glycerol_kin"/>
    <property type="match status" value="1"/>
</dbReference>
<feature type="binding site" evidence="7">
    <location>
        <position position="93"/>
    </location>
    <ligand>
        <name>sn-glycerol 3-phosphate</name>
        <dbReference type="ChEBI" id="CHEBI:57597"/>
    </ligand>
</feature>
<evidence type="ECO:0000256" key="8">
    <source>
        <dbReference type="RuleBase" id="RU003733"/>
    </source>
</evidence>
<feature type="binding site" evidence="7">
    <location>
        <position position="24"/>
    </location>
    <ligand>
        <name>ATP</name>
        <dbReference type="ChEBI" id="CHEBI:30616"/>
    </ligand>
</feature>
<dbReference type="InterPro" id="IPR000577">
    <property type="entry name" value="Carb_kinase_FGGY"/>
</dbReference>
<feature type="binding site" evidence="7">
    <location>
        <position position="23"/>
    </location>
    <ligand>
        <name>ADP</name>
        <dbReference type="ChEBI" id="CHEBI:456216"/>
    </ligand>
</feature>
<dbReference type="InterPro" id="IPR018483">
    <property type="entry name" value="Carb_kinase_FGGY_CS"/>
</dbReference>